<sequence length="268" mass="30582">MSNLPPLDENLGAKKWVPKLVEVEVVTPFFRPREHIYAPLHPPMNLEPKMVNSRRNVTGVFNCWRKLTPETIGLVGLAGFREIVKCMSPAWSRKCLVLYLAQRWWDTTHTFHIVGREMTMTPLDITSMNVPSLPDEFSGGSQDTPEDRLLMVWAFLIYLPGSTIICNSSHTVAVNWLYFFEDLERTVEYNWGGLALAHLYVNMDAVSHGSTTSLMGYWQLWEGLPSEGMDERVALAWRLVLFSKLYEGPSMRALYLAERVTTQLIGGE</sequence>
<accession>A0A2N9E495</accession>
<evidence type="ECO:0008006" key="2">
    <source>
        <dbReference type="Google" id="ProtNLM"/>
    </source>
</evidence>
<dbReference type="PANTHER" id="PTHR46033:SF8">
    <property type="entry name" value="PROTEIN MAINTENANCE OF MERISTEMS-LIKE"/>
    <property type="match status" value="1"/>
</dbReference>
<reference evidence="1" key="1">
    <citation type="submission" date="2018-02" db="EMBL/GenBank/DDBJ databases">
        <authorList>
            <person name="Cohen D.B."/>
            <person name="Kent A.D."/>
        </authorList>
    </citation>
    <scope>NUCLEOTIDE SEQUENCE</scope>
</reference>
<dbReference type="InterPro" id="IPR044824">
    <property type="entry name" value="MAIN-like"/>
</dbReference>
<gene>
    <name evidence="1" type="ORF">FSB_LOCUS1638</name>
</gene>
<dbReference type="AlphaFoldDB" id="A0A2N9E495"/>
<organism evidence="1">
    <name type="scientific">Fagus sylvatica</name>
    <name type="common">Beechnut</name>
    <dbReference type="NCBI Taxonomy" id="28930"/>
    <lineage>
        <taxon>Eukaryota</taxon>
        <taxon>Viridiplantae</taxon>
        <taxon>Streptophyta</taxon>
        <taxon>Embryophyta</taxon>
        <taxon>Tracheophyta</taxon>
        <taxon>Spermatophyta</taxon>
        <taxon>Magnoliopsida</taxon>
        <taxon>eudicotyledons</taxon>
        <taxon>Gunneridae</taxon>
        <taxon>Pentapetalae</taxon>
        <taxon>rosids</taxon>
        <taxon>fabids</taxon>
        <taxon>Fagales</taxon>
        <taxon>Fagaceae</taxon>
        <taxon>Fagus</taxon>
    </lineage>
</organism>
<dbReference type="PANTHER" id="PTHR46033">
    <property type="entry name" value="PROTEIN MAIN-LIKE 2"/>
    <property type="match status" value="1"/>
</dbReference>
<name>A0A2N9E495_FAGSY</name>
<dbReference type="EMBL" id="OIVN01000073">
    <property type="protein sequence ID" value="SPC73756.1"/>
    <property type="molecule type" value="Genomic_DNA"/>
</dbReference>
<evidence type="ECO:0000313" key="1">
    <source>
        <dbReference type="EMBL" id="SPC73756.1"/>
    </source>
</evidence>
<protein>
    <recommendedName>
        <fullName evidence="2">Aminotransferase-like plant mobile domain-containing protein</fullName>
    </recommendedName>
</protein>
<proteinExistence type="predicted"/>
<dbReference type="GO" id="GO:0010073">
    <property type="term" value="P:meristem maintenance"/>
    <property type="evidence" value="ECO:0007669"/>
    <property type="project" value="InterPro"/>
</dbReference>